<evidence type="ECO:0008006" key="3">
    <source>
        <dbReference type="Google" id="ProtNLM"/>
    </source>
</evidence>
<proteinExistence type="predicted"/>
<organism evidence="1 2">
    <name type="scientific">Novosphingobium indicum</name>
    <dbReference type="NCBI Taxonomy" id="462949"/>
    <lineage>
        <taxon>Bacteria</taxon>
        <taxon>Pseudomonadati</taxon>
        <taxon>Pseudomonadota</taxon>
        <taxon>Alphaproteobacteria</taxon>
        <taxon>Sphingomonadales</taxon>
        <taxon>Sphingomonadaceae</taxon>
        <taxon>Novosphingobium</taxon>
    </lineage>
</organism>
<protein>
    <recommendedName>
        <fullName evidence="3">Knr4/Smi1-like domain-containing protein</fullName>
    </recommendedName>
</protein>
<gene>
    <name evidence="1" type="ORF">GCM10011349_38080</name>
</gene>
<comment type="caution">
    <text evidence="1">The sequence shown here is derived from an EMBL/GenBank/DDBJ whole genome shotgun (WGS) entry which is preliminary data.</text>
</comment>
<reference evidence="2" key="1">
    <citation type="journal article" date="2019" name="Int. J. Syst. Evol. Microbiol.">
        <title>The Global Catalogue of Microorganisms (GCM) 10K type strain sequencing project: providing services to taxonomists for standard genome sequencing and annotation.</title>
        <authorList>
            <consortium name="The Broad Institute Genomics Platform"/>
            <consortium name="The Broad Institute Genome Sequencing Center for Infectious Disease"/>
            <person name="Wu L."/>
            <person name="Ma J."/>
        </authorList>
    </citation>
    <scope>NUCLEOTIDE SEQUENCE [LARGE SCALE GENOMIC DNA]</scope>
    <source>
        <strain evidence="2">CGMCC 1.6784</strain>
    </source>
</reference>
<sequence length="143" mass="15821">MIGGERTLLPQRVSHTFLNMEAHISLAGIRQQVVTEIETFAVPVPRPDQLGELLPAEWFSQQLDEMRAALIEPYLMEIDGDGRFPEGIPKPVPRQVVIVAEDNDVLLAYDPDPEGNFALIFKSASGFGVSPIRGDAVDCFMSR</sequence>
<evidence type="ECO:0000313" key="2">
    <source>
        <dbReference type="Proteomes" id="UP000605099"/>
    </source>
</evidence>
<accession>A0ABQ2JVA0</accession>
<dbReference type="EMBL" id="BMLK01000022">
    <property type="protein sequence ID" value="GGN58473.1"/>
    <property type="molecule type" value="Genomic_DNA"/>
</dbReference>
<keyword evidence="2" id="KW-1185">Reference proteome</keyword>
<evidence type="ECO:0000313" key="1">
    <source>
        <dbReference type="EMBL" id="GGN58473.1"/>
    </source>
</evidence>
<name>A0ABQ2JVA0_9SPHN</name>
<dbReference type="Proteomes" id="UP000605099">
    <property type="component" value="Unassembled WGS sequence"/>
</dbReference>